<reference evidence="2" key="1">
    <citation type="journal article" date="2011" name="MBio">
        <title>Novel metabolic attributes of the genus Cyanothece, comprising a group of unicellular nitrogen-fixing Cyanobacteria.</title>
        <authorList>
            <person name="Bandyopadhyay A."/>
            <person name="Elvitigala T."/>
            <person name="Welsh E."/>
            <person name="Stockel J."/>
            <person name="Liberton M."/>
            <person name="Min H."/>
            <person name="Sherman L.A."/>
            <person name="Pakrasi H.B."/>
        </authorList>
    </citation>
    <scope>NUCLEOTIDE SEQUENCE [LARGE SCALE GENOMIC DNA]</scope>
    <source>
        <strain evidence="2">PCC 8801</strain>
    </source>
</reference>
<evidence type="ECO:0000313" key="2">
    <source>
        <dbReference type="Proteomes" id="UP000008204"/>
    </source>
</evidence>
<accession>B7K621</accession>
<proteinExistence type="predicted"/>
<name>B7K621_RIPO1</name>
<dbReference type="EMBL" id="CP001287">
    <property type="protein sequence ID" value="ACK68074.1"/>
    <property type="molecule type" value="Genomic_DNA"/>
</dbReference>
<dbReference type="AlphaFoldDB" id="B7K621"/>
<evidence type="ECO:0000313" key="1">
    <source>
        <dbReference type="EMBL" id="ACK68074.1"/>
    </source>
</evidence>
<dbReference type="RefSeq" id="WP_015785126.1">
    <property type="nucleotide sequence ID" value="NC_011726.1"/>
</dbReference>
<dbReference type="eggNOG" id="ENOG5032TEH">
    <property type="taxonomic scope" value="Bacteria"/>
</dbReference>
<dbReference type="OrthoDB" id="428385at2"/>
<protein>
    <submittedName>
        <fullName evidence="1">Uncharacterized protein</fullName>
    </submittedName>
</protein>
<keyword evidence="2" id="KW-1185">Reference proteome</keyword>
<organism evidence="1 2">
    <name type="scientific">Rippkaea orientalis (strain PCC 8801 / RF-1)</name>
    <name type="common">Cyanothece sp. (strain PCC 8801)</name>
    <dbReference type="NCBI Taxonomy" id="41431"/>
    <lineage>
        <taxon>Bacteria</taxon>
        <taxon>Bacillati</taxon>
        <taxon>Cyanobacteriota</taxon>
        <taxon>Cyanophyceae</taxon>
        <taxon>Oscillatoriophycideae</taxon>
        <taxon>Chroococcales</taxon>
        <taxon>Aphanothecaceae</taxon>
        <taxon>Rippkaea</taxon>
        <taxon>Rippkaea orientalis</taxon>
    </lineage>
</organism>
<gene>
    <name evidence="1" type="ordered locus">PCC8801_4142</name>
</gene>
<dbReference type="KEGG" id="cyp:PCC8801_4142"/>
<sequence>MSDNTKQLESIIERIGEAVLATTDTVESIAHRLHQISDKIEQQDHQIQQQGYQIFALTESIQTLVDSQAESREQLTQLTKLLEILVTKINS</sequence>
<dbReference type="HOGENOM" id="CLU_166805_0_0_3"/>
<dbReference type="Proteomes" id="UP000008204">
    <property type="component" value="Chromosome"/>
</dbReference>
<dbReference type="STRING" id="41431.PCC8801_4142"/>